<feature type="compositionally biased region" description="Low complexity" evidence="1">
    <location>
        <begin position="1"/>
        <end position="11"/>
    </location>
</feature>
<reference evidence="3" key="1">
    <citation type="journal article" date="2019" name="Int. J. Syst. Evol. Microbiol.">
        <title>The Global Catalogue of Microorganisms (GCM) 10K type strain sequencing project: providing services to taxonomists for standard genome sequencing and annotation.</title>
        <authorList>
            <consortium name="The Broad Institute Genomics Platform"/>
            <consortium name="The Broad Institute Genome Sequencing Center for Infectious Disease"/>
            <person name="Wu L."/>
            <person name="Ma J."/>
        </authorList>
    </citation>
    <scope>NUCLEOTIDE SEQUENCE [LARGE SCALE GENOMIC DNA]</scope>
    <source>
        <strain evidence="3">JCM 16540</strain>
    </source>
</reference>
<feature type="compositionally biased region" description="Basic and acidic residues" evidence="1">
    <location>
        <begin position="52"/>
        <end position="63"/>
    </location>
</feature>
<comment type="caution">
    <text evidence="2">The sequence shown here is derived from an EMBL/GenBank/DDBJ whole genome shotgun (WGS) entry which is preliminary data.</text>
</comment>
<name>A0ABP6X1L5_9ACTN</name>
<protein>
    <recommendedName>
        <fullName evidence="4">MatE family transporter</fullName>
    </recommendedName>
</protein>
<dbReference type="Proteomes" id="UP001500767">
    <property type="component" value="Unassembled WGS sequence"/>
</dbReference>
<sequence length="74" mass="8077">MTPDDTNPGDTNPDHTTEHDSRVDERALLLPEERAAGSDDPEAQAAAILADSDLREDHPERTQQDSPQSPDLDS</sequence>
<feature type="compositionally biased region" description="Basic and acidic residues" evidence="1">
    <location>
        <begin position="12"/>
        <end position="37"/>
    </location>
</feature>
<evidence type="ECO:0000256" key="1">
    <source>
        <dbReference type="SAM" id="MobiDB-lite"/>
    </source>
</evidence>
<evidence type="ECO:0000313" key="3">
    <source>
        <dbReference type="Proteomes" id="UP001500767"/>
    </source>
</evidence>
<keyword evidence="3" id="KW-1185">Reference proteome</keyword>
<organism evidence="2 3">
    <name type="scientific">Microlunatus spumicola</name>
    <dbReference type="NCBI Taxonomy" id="81499"/>
    <lineage>
        <taxon>Bacteria</taxon>
        <taxon>Bacillati</taxon>
        <taxon>Actinomycetota</taxon>
        <taxon>Actinomycetes</taxon>
        <taxon>Propionibacteriales</taxon>
        <taxon>Propionibacteriaceae</taxon>
        <taxon>Microlunatus</taxon>
    </lineage>
</organism>
<proteinExistence type="predicted"/>
<accession>A0ABP6X1L5</accession>
<dbReference type="RefSeq" id="WP_204915026.1">
    <property type="nucleotide sequence ID" value="NZ_BAAAYR010000001.1"/>
</dbReference>
<feature type="region of interest" description="Disordered" evidence="1">
    <location>
        <begin position="1"/>
        <end position="74"/>
    </location>
</feature>
<evidence type="ECO:0008006" key="4">
    <source>
        <dbReference type="Google" id="ProtNLM"/>
    </source>
</evidence>
<gene>
    <name evidence="2" type="ORF">GCM10022197_12850</name>
</gene>
<feature type="compositionally biased region" description="Polar residues" evidence="1">
    <location>
        <begin position="64"/>
        <end position="74"/>
    </location>
</feature>
<evidence type="ECO:0000313" key="2">
    <source>
        <dbReference type="EMBL" id="GAA3558928.1"/>
    </source>
</evidence>
<dbReference type="EMBL" id="BAAAYR010000001">
    <property type="protein sequence ID" value="GAA3558928.1"/>
    <property type="molecule type" value="Genomic_DNA"/>
</dbReference>